<dbReference type="GO" id="GO:0008270">
    <property type="term" value="F:zinc ion binding"/>
    <property type="evidence" value="ECO:0007669"/>
    <property type="project" value="UniProtKB-KW"/>
</dbReference>
<keyword evidence="5" id="KW-1185">Reference proteome</keyword>
<keyword evidence="1" id="KW-0479">Metal-binding</keyword>
<evidence type="ECO:0000313" key="5">
    <source>
        <dbReference type="Proteomes" id="UP000016935"/>
    </source>
</evidence>
<dbReference type="SUPFAM" id="SSF57756">
    <property type="entry name" value="Retrovirus zinc finger-like domains"/>
    <property type="match status" value="1"/>
</dbReference>
<sequence>MSSDNARMTRSRQRTAPPAEERTPPNQSNRNGADLRVATPERTSVDLIDPEGTAEAQSEPTQPDVAGDEPTGLSTTQRLQELRAWFQKVQEEQELHRLLEIKRRVEQGDTSALQEGQPSAPQPYTAPAEPNNKTPRPEKPTQFANRDRAEYNRWERECEATFRGSPKNFYSEATKIDFGIRYISNTLRTLWDAYSHDNQRKSDRWQPTWTEFKTVMLNALGPQEQRKLAAHQALKSIKQDWNQDPNDLLSKLDTLWTELGQSYPEEQRIMDFVGALLPTVQKDLLLLEPEQRSSITDVNSRARLIWNRYRREKPQRPGEGKSTHSRTLTNERGVQKTWKKPRRDGPDHKGPNWGNKAGNREKPSNENCFKCGKPGHIARGCRESNVSNSGAPDDNSEKGKGSKGK</sequence>
<dbReference type="Gene3D" id="4.10.60.10">
    <property type="entry name" value="Zinc finger, CCHC-type"/>
    <property type="match status" value="1"/>
</dbReference>
<feature type="region of interest" description="Disordered" evidence="2">
    <location>
        <begin position="107"/>
        <end position="150"/>
    </location>
</feature>
<dbReference type="RefSeq" id="XP_008026414.1">
    <property type="nucleotide sequence ID" value="XM_008028223.1"/>
</dbReference>
<dbReference type="InterPro" id="IPR036875">
    <property type="entry name" value="Znf_CCHC_sf"/>
</dbReference>
<evidence type="ECO:0000256" key="1">
    <source>
        <dbReference type="PROSITE-ProRule" id="PRU00047"/>
    </source>
</evidence>
<name>R0IM98_EXST2</name>
<keyword evidence="1" id="KW-0863">Zinc-finger</keyword>
<evidence type="ECO:0000313" key="4">
    <source>
        <dbReference type="EMBL" id="EOA85936.1"/>
    </source>
</evidence>
<evidence type="ECO:0000256" key="2">
    <source>
        <dbReference type="SAM" id="MobiDB-lite"/>
    </source>
</evidence>
<feature type="compositionally biased region" description="Basic and acidic residues" evidence="2">
    <location>
        <begin position="395"/>
        <end position="405"/>
    </location>
</feature>
<reference evidence="4 5" key="1">
    <citation type="journal article" date="2012" name="PLoS Pathog.">
        <title>Diverse lifestyles and strategies of plant pathogenesis encoded in the genomes of eighteen Dothideomycetes fungi.</title>
        <authorList>
            <person name="Ohm R.A."/>
            <person name="Feau N."/>
            <person name="Henrissat B."/>
            <person name="Schoch C.L."/>
            <person name="Horwitz B.A."/>
            <person name="Barry K.W."/>
            <person name="Condon B.J."/>
            <person name="Copeland A.C."/>
            <person name="Dhillon B."/>
            <person name="Glaser F."/>
            <person name="Hesse C.N."/>
            <person name="Kosti I."/>
            <person name="LaButti K."/>
            <person name="Lindquist E.A."/>
            <person name="Lucas S."/>
            <person name="Salamov A.A."/>
            <person name="Bradshaw R.E."/>
            <person name="Ciuffetti L."/>
            <person name="Hamelin R.C."/>
            <person name="Kema G.H.J."/>
            <person name="Lawrence C."/>
            <person name="Scott J.A."/>
            <person name="Spatafora J.W."/>
            <person name="Turgeon B.G."/>
            <person name="de Wit P.J.G.M."/>
            <person name="Zhong S."/>
            <person name="Goodwin S.B."/>
            <person name="Grigoriev I.V."/>
        </authorList>
    </citation>
    <scope>NUCLEOTIDE SEQUENCE [LARGE SCALE GENOMIC DNA]</scope>
    <source>
        <strain evidence="5">28A</strain>
    </source>
</reference>
<feature type="compositionally biased region" description="Basic and acidic residues" evidence="2">
    <location>
        <begin position="312"/>
        <end position="322"/>
    </location>
</feature>
<dbReference type="PROSITE" id="PS50158">
    <property type="entry name" value="ZF_CCHC"/>
    <property type="match status" value="1"/>
</dbReference>
<keyword evidence="1" id="KW-0862">Zinc</keyword>
<dbReference type="Pfam" id="PF00098">
    <property type="entry name" value="zf-CCHC"/>
    <property type="match status" value="1"/>
</dbReference>
<dbReference type="GeneID" id="19404554"/>
<dbReference type="AlphaFoldDB" id="R0IM98"/>
<dbReference type="HOGENOM" id="CLU_680010_0_0_1"/>
<evidence type="ECO:0000259" key="3">
    <source>
        <dbReference type="PROSITE" id="PS50158"/>
    </source>
</evidence>
<dbReference type="eggNOG" id="ENOG502RPWU">
    <property type="taxonomic scope" value="Eukaryota"/>
</dbReference>
<feature type="region of interest" description="Disordered" evidence="2">
    <location>
        <begin position="1"/>
        <end position="78"/>
    </location>
</feature>
<organism evidence="4 5">
    <name type="scientific">Exserohilum turcicum (strain 28A)</name>
    <name type="common">Northern leaf blight fungus</name>
    <name type="synonym">Setosphaeria turcica</name>
    <dbReference type="NCBI Taxonomy" id="671987"/>
    <lineage>
        <taxon>Eukaryota</taxon>
        <taxon>Fungi</taxon>
        <taxon>Dikarya</taxon>
        <taxon>Ascomycota</taxon>
        <taxon>Pezizomycotina</taxon>
        <taxon>Dothideomycetes</taxon>
        <taxon>Pleosporomycetidae</taxon>
        <taxon>Pleosporales</taxon>
        <taxon>Pleosporineae</taxon>
        <taxon>Pleosporaceae</taxon>
        <taxon>Exserohilum</taxon>
    </lineage>
</organism>
<proteinExistence type="predicted"/>
<accession>R0IM98</accession>
<dbReference type="EMBL" id="KB908626">
    <property type="protein sequence ID" value="EOA85936.1"/>
    <property type="molecule type" value="Genomic_DNA"/>
</dbReference>
<feature type="region of interest" description="Disordered" evidence="2">
    <location>
        <begin position="312"/>
        <end position="405"/>
    </location>
</feature>
<dbReference type="SMART" id="SM00343">
    <property type="entry name" value="ZnF_C2HC"/>
    <property type="match status" value="1"/>
</dbReference>
<dbReference type="OrthoDB" id="3799625at2759"/>
<protein>
    <recommendedName>
        <fullName evidence="3">CCHC-type domain-containing protein</fullName>
    </recommendedName>
</protein>
<feature type="domain" description="CCHC-type" evidence="3">
    <location>
        <begin position="368"/>
        <end position="383"/>
    </location>
</feature>
<dbReference type="Proteomes" id="UP000016935">
    <property type="component" value="Unassembled WGS sequence"/>
</dbReference>
<gene>
    <name evidence="4" type="ORF">SETTUDRAFT_39955</name>
</gene>
<reference evidence="4 5" key="2">
    <citation type="journal article" date="2013" name="PLoS Genet.">
        <title>Comparative genome structure, secondary metabolite, and effector coding capacity across Cochliobolus pathogens.</title>
        <authorList>
            <person name="Condon B.J."/>
            <person name="Leng Y."/>
            <person name="Wu D."/>
            <person name="Bushley K.E."/>
            <person name="Ohm R.A."/>
            <person name="Otillar R."/>
            <person name="Martin J."/>
            <person name="Schackwitz W."/>
            <person name="Grimwood J."/>
            <person name="MohdZainudin N."/>
            <person name="Xue C."/>
            <person name="Wang R."/>
            <person name="Manning V.A."/>
            <person name="Dhillon B."/>
            <person name="Tu Z.J."/>
            <person name="Steffenson B.J."/>
            <person name="Salamov A."/>
            <person name="Sun H."/>
            <person name="Lowry S."/>
            <person name="LaButti K."/>
            <person name="Han J."/>
            <person name="Copeland A."/>
            <person name="Lindquist E."/>
            <person name="Barry K."/>
            <person name="Schmutz J."/>
            <person name="Baker S.E."/>
            <person name="Ciuffetti L.M."/>
            <person name="Grigoriev I.V."/>
            <person name="Zhong S."/>
            <person name="Turgeon B.G."/>
        </authorList>
    </citation>
    <scope>NUCLEOTIDE SEQUENCE [LARGE SCALE GENOMIC DNA]</scope>
    <source>
        <strain evidence="5">28A</strain>
    </source>
</reference>
<feature type="compositionally biased region" description="Basic and acidic residues" evidence="2">
    <location>
        <begin position="135"/>
        <end position="150"/>
    </location>
</feature>
<dbReference type="InterPro" id="IPR001878">
    <property type="entry name" value="Znf_CCHC"/>
</dbReference>
<dbReference type="STRING" id="671987.R0IM98"/>
<feature type="compositionally biased region" description="Polar residues" evidence="2">
    <location>
        <begin position="108"/>
        <end position="119"/>
    </location>
</feature>
<dbReference type="GO" id="GO:0003676">
    <property type="term" value="F:nucleic acid binding"/>
    <property type="evidence" value="ECO:0007669"/>
    <property type="project" value="InterPro"/>
</dbReference>